<accession>A0ABS8AUI6</accession>
<keyword evidence="1" id="KW-0812">Transmembrane</keyword>
<feature type="transmembrane region" description="Helical" evidence="1">
    <location>
        <begin position="12"/>
        <end position="29"/>
    </location>
</feature>
<evidence type="ECO:0000313" key="2">
    <source>
        <dbReference type="EMBL" id="MCB2409868.1"/>
    </source>
</evidence>
<name>A0ABS8AUI6_9BACT</name>
<reference evidence="2" key="1">
    <citation type="submission" date="2021-10" db="EMBL/GenBank/DDBJ databases">
        <authorList>
            <person name="Dean J.D."/>
            <person name="Kim M.K."/>
            <person name="Newey C.N."/>
            <person name="Stoker T.S."/>
            <person name="Thompson D.W."/>
            <person name="Grose J.H."/>
        </authorList>
    </citation>
    <scope>NUCLEOTIDE SEQUENCE</scope>
    <source>
        <strain evidence="2">BT178</strain>
    </source>
</reference>
<dbReference type="Proteomes" id="UP001165296">
    <property type="component" value="Unassembled WGS sequence"/>
</dbReference>
<dbReference type="RefSeq" id="WP_226177715.1">
    <property type="nucleotide sequence ID" value="NZ_JAJADR010000005.1"/>
</dbReference>
<keyword evidence="1" id="KW-0472">Membrane</keyword>
<proteinExistence type="predicted"/>
<evidence type="ECO:0000313" key="3">
    <source>
        <dbReference type="Proteomes" id="UP001165296"/>
    </source>
</evidence>
<comment type="caution">
    <text evidence="2">The sequence shown here is derived from an EMBL/GenBank/DDBJ whole genome shotgun (WGS) entry which is preliminary data.</text>
</comment>
<dbReference type="EMBL" id="JAJADR010000005">
    <property type="protein sequence ID" value="MCB2409868.1"/>
    <property type="molecule type" value="Genomic_DNA"/>
</dbReference>
<organism evidence="2 3">
    <name type="scientific">Hymenobacter lucidus</name>
    <dbReference type="NCBI Taxonomy" id="2880930"/>
    <lineage>
        <taxon>Bacteria</taxon>
        <taxon>Pseudomonadati</taxon>
        <taxon>Bacteroidota</taxon>
        <taxon>Cytophagia</taxon>
        <taxon>Cytophagales</taxon>
        <taxon>Hymenobacteraceae</taxon>
        <taxon>Hymenobacter</taxon>
    </lineage>
</organism>
<gene>
    <name evidence="2" type="ORF">LGH74_17895</name>
</gene>
<keyword evidence="1" id="KW-1133">Transmembrane helix</keyword>
<protein>
    <submittedName>
        <fullName evidence="2">Uncharacterized protein</fullName>
    </submittedName>
</protein>
<sequence length="52" mass="5577">MKAATERKAIRGLHLLLSIPILGFIYGPVADIPQAAFAVRFVFVPVVVLSGL</sequence>
<evidence type="ECO:0000256" key="1">
    <source>
        <dbReference type="SAM" id="Phobius"/>
    </source>
</evidence>
<keyword evidence="3" id="KW-1185">Reference proteome</keyword>